<sequence length="259" mass="30301">MKKHLIITLLACVIASVSYGQKTYNHGVFWARVVLADTINSKLKWEVFLQKRTQDAGTGNIFSAPHFFSIWPWLSYTLSKTTRVSLSPVGYFDSHLFYNAPSEVKDEGVKEYRISLRAENEQKSRLFNYSNRYSLEYRMRDLKYNGDYLPNWRVRYMLKFEKPLLHVISDEKPLSVFVSDEVFIQFGEAVKSNPNVFDQNRISFGFAYEVVKNIKFSASYLNIRQSRISGKEFDNANALWMIVTFDNLFSQFKRHQAKG</sequence>
<protein>
    <submittedName>
        <fullName evidence="1">DUF2490 domain-containing protein</fullName>
    </submittedName>
</protein>
<accession>A0A929KXR6</accession>
<organism evidence="1 2">
    <name type="scientific">Mucilaginibacter myungsuensis</name>
    <dbReference type="NCBI Taxonomy" id="649104"/>
    <lineage>
        <taxon>Bacteria</taxon>
        <taxon>Pseudomonadati</taxon>
        <taxon>Bacteroidota</taxon>
        <taxon>Sphingobacteriia</taxon>
        <taxon>Sphingobacteriales</taxon>
        <taxon>Sphingobacteriaceae</taxon>
        <taxon>Mucilaginibacter</taxon>
    </lineage>
</organism>
<dbReference type="RefSeq" id="WP_194112344.1">
    <property type="nucleotide sequence ID" value="NZ_JADFFL010000005.1"/>
</dbReference>
<dbReference type="AlphaFoldDB" id="A0A929KXR6"/>
<comment type="caution">
    <text evidence="1">The sequence shown here is derived from an EMBL/GenBank/DDBJ whole genome shotgun (WGS) entry which is preliminary data.</text>
</comment>
<evidence type="ECO:0000313" key="2">
    <source>
        <dbReference type="Proteomes" id="UP000622475"/>
    </source>
</evidence>
<dbReference type="Proteomes" id="UP000622475">
    <property type="component" value="Unassembled WGS sequence"/>
</dbReference>
<gene>
    <name evidence="1" type="ORF">IRJ16_14605</name>
</gene>
<reference evidence="1" key="1">
    <citation type="submission" date="2020-10" db="EMBL/GenBank/DDBJ databases">
        <title>Mucilaginibacter mali sp. nov., isolated from rhizosphere soil of apple orchard.</title>
        <authorList>
            <person name="Lee J.-S."/>
            <person name="Kim H.S."/>
            <person name="Kim J.-S."/>
        </authorList>
    </citation>
    <scope>NUCLEOTIDE SEQUENCE</scope>
    <source>
        <strain evidence="1">KCTC 22746</strain>
    </source>
</reference>
<dbReference type="InterPro" id="IPR019619">
    <property type="entry name" value="DUF2490"/>
</dbReference>
<dbReference type="Pfam" id="PF10677">
    <property type="entry name" value="DUF2490"/>
    <property type="match status" value="1"/>
</dbReference>
<keyword evidence="2" id="KW-1185">Reference proteome</keyword>
<evidence type="ECO:0000313" key="1">
    <source>
        <dbReference type="EMBL" id="MBE9663117.1"/>
    </source>
</evidence>
<proteinExistence type="predicted"/>
<name>A0A929KXR6_9SPHI</name>
<dbReference type="EMBL" id="JADFFL010000005">
    <property type="protein sequence ID" value="MBE9663117.1"/>
    <property type="molecule type" value="Genomic_DNA"/>
</dbReference>